<sequence length="96" mass="10593">MGVGIFQHPKQVIEQHNLAINADSSSSSSIAAAVGFVDQNLEQRMVNYVRANKVLPPRFPDVYGVEFTGDIGFSGGRIANALGEGRQFLQRRLEFR</sequence>
<dbReference type="Proteomes" id="UP000828048">
    <property type="component" value="Chromosome 3"/>
</dbReference>
<reference evidence="1 2" key="1">
    <citation type="journal article" date="2021" name="Hortic Res">
        <title>High-quality reference genome and annotation aids understanding of berry development for evergreen blueberry (Vaccinium darrowii).</title>
        <authorList>
            <person name="Yu J."/>
            <person name="Hulse-Kemp A.M."/>
            <person name="Babiker E."/>
            <person name="Staton M."/>
        </authorList>
    </citation>
    <scope>NUCLEOTIDE SEQUENCE [LARGE SCALE GENOMIC DNA]</scope>
    <source>
        <strain evidence="2">cv. NJ 8807/NJ 8810</strain>
        <tissue evidence="1">Young leaf</tissue>
    </source>
</reference>
<organism evidence="1 2">
    <name type="scientific">Vaccinium darrowii</name>
    <dbReference type="NCBI Taxonomy" id="229202"/>
    <lineage>
        <taxon>Eukaryota</taxon>
        <taxon>Viridiplantae</taxon>
        <taxon>Streptophyta</taxon>
        <taxon>Embryophyta</taxon>
        <taxon>Tracheophyta</taxon>
        <taxon>Spermatophyta</taxon>
        <taxon>Magnoliopsida</taxon>
        <taxon>eudicotyledons</taxon>
        <taxon>Gunneridae</taxon>
        <taxon>Pentapetalae</taxon>
        <taxon>asterids</taxon>
        <taxon>Ericales</taxon>
        <taxon>Ericaceae</taxon>
        <taxon>Vaccinioideae</taxon>
        <taxon>Vaccinieae</taxon>
        <taxon>Vaccinium</taxon>
    </lineage>
</organism>
<proteinExistence type="predicted"/>
<evidence type="ECO:0000313" key="2">
    <source>
        <dbReference type="Proteomes" id="UP000828048"/>
    </source>
</evidence>
<name>A0ACB7YUW5_9ERIC</name>
<comment type="caution">
    <text evidence="1">The sequence shown here is derived from an EMBL/GenBank/DDBJ whole genome shotgun (WGS) entry which is preliminary data.</text>
</comment>
<evidence type="ECO:0000313" key="1">
    <source>
        <dbReference type="EMBL" id="KAH7857417.1"/>
    </source>
</evidence>
<gene>
    <name evidence="1" type="ORF">Vadar_012480</name>
</gene>
<accession>A0ACB7YUW5</accession>
<dbReference type="EMBL" id="CM037153">
    <property type="protein sequence ID" value="KAH7857417.1"/>
    <property type="molecule type" value="Genomic_DNA"/>
</dbReference>
<protein>
    <submittedName>
        <fullName evidence="1">Uncharacterized protein</fullName>
    </submittedName>
</protein>
<keyword evidence="2" id="KW-1185">Reference proteome</keyword>